<dbReference type="GO" id="GO:0003724">
    <property type="term" value="F:RNA helicase activity"/>
    <property type="evidence" value="ECO:0007669"/>
    <property type="project" value="UniProtKB-EC"/>
</dbReference>
<comment type="subcellular location">
    <subcellularLocation>
        <location evidence="1">Nucleus</location>
    </subcellularLocation>
</comment>
<keyword evidence="6" id="KW-0347">Helicase</keyword>
<keyword evidence="14" id="KW-1185">Reference proteome</keyword>
<dbReference type="OMA" id="PLDPMMS"/>
<dbReference type="SMART" id="SM00487">
    <property type="entry name" value="DEXDc"/>
    <property type="match status" value="1"/>
</dbReference>
<evidence type="ECO:0000256" key="8">
    <source>
        <dbReference type="ARBA" id="ARBA00023187"/>
    </source>
</evidence>
<dbReference type="Pfam" id="PF07717">
    <property type="entry name" value="OB_NTP_bind"/>
    <property type="match status" value="1"/>
</dbReference>
<evidence type="ECO:0000256" key="4">
    <source>
        <dbReference type="ARBA" id="ARBA00022741"/>
    </source>
</evidence>
<evidence type="ECO:0000256" key="10">
    <source>
        <dbReference type="ARBA" id="ARBA00047984"/>
    </source>
</evidence>
<evidence type="ECO:0000256" key="11">
    <source>
        <dbReference type="SAM" id="MobiDB-lite"/>
    </source>
</evidence>
<dbReference type="FunFam" id="3.40.50.300:FF:000726">
    <property type="entry name" value="Pre-mRNA-splicing factor ATP-dependent RNA helicase"/>
    <property type="match status" value="1"/>
</dbReference>
<sequence>MINNWVDDELHKILGYSDSATVAFIIAQAKKSTDTEDFIDRLRGSFDEITNDVKIFASKLLDKVPRTVKKTIPKQKGPSQLELENLNIKRLNATLKPLDDEDDYEPSTSFDISKKIDSKKKGRSTRKRWESSSEEEEDNEDIGQQKISSVKKDEKEDNKSSSEESDFDKLEEETQKDIEERDALSKRIKEKESKNTRHIMSKSEARSFAEAQKRLKLENENKEDKEEMLNKLRYESRKSYLNKRKEDKRMELEALVRDDETLFAREKLTKKEQLDVKYRKEVLNFVKKYDEAGNILKQKRYHVPDTASKTIPEDYIEEPELPGGSGRLWEEEKLMAAVFHTGAKDAINKKEDLGLLLDDEHIDFVEALQHLEGTKENEEKVLSAEEKYKLSLQETRRTLPVFSYREEFIEAVKEHQILIIEGETGSGKTTQLPQYLYESGFCSENKRIGCTQPRRVAAMSVAARVSEEMNTKIGALVGYTIRFEDCTSERTKIKYMTDGMLLREFLNEPDLASYSVLMIDEAHERTLHTDVLFGLVKDIARFRKDLKLLISSATLDALKFSTFFDDAPIFRIPGRRFPVQIYYTKAPEADYLDAAMISVLQIHLTQPLPGDILVFLTGQEEIETVQEALQERIKLLGSRIKELIVLPIYANLPTELQSKIFEPTPPNARKCVLATNIAETSVTIDGIVYVIDPGFVKQSSYDARGGIDHLNIVTISKAAANQRAGRAGRTGPGKCFRLYTSWAYQYELEDQPVPEIQRINLGNVVLMLLSLGIADLVHFDFLDPPPYEALAAALEHLYALGALNHKGMLTKLGRRMAEFPCDPAMSKMIMAAEKYECSEEIITIAAMLSVNAAVFYRPKAMVIHADTARKGFWSPGGDHLTLLNVFNKWKETNFSLQWCIENFVQHRTMKRARDIRDQLEGLLERVEIEPKSSNNPLNIQKAITSGYFHNLATLDKGGNYKTVKHRHTVQAHPNSCLFEDRPRWVIYYELVFTSKEFMREIIECDPKWIAEVAPHYYKQNQLDDIAQKKMPKQIGKTKNELIGS</sequence>
<dbReference type="Pfam" id="PF00270">
    <property type="entry name" value="DEAD"/>
    <property type="match status" value="1"/>
</dbReference>
<dbReference type="SMART" id="SM00490">
    <property type="entry name" value="HELICc"/>
    <property type="match status" value="1"/>
</dbReference>
<dbReference type="GO" id="GO:0006397">
    <property type="term" value="P:mRNA processing"/>
    <property type="evidence" value="ECO:0007669"/>
    <property type="project" value="UniProtKB-KW"/>
</dbReference>
<evidence type="ECO:0000256" key="5">
    <source>
        <dbReference type="ARBA" id="ARBA00022801"/>
    </source>
</evidence>
<evidence type="ECO:0000256" key="2">
    <source>
        <dbReference type="ARBA" id="ARBA00012552"/>
    </source>
</evidence>
<dbReference type="Pfam" id="PF00271">
    <property type="entry name" value="Helicase_C"/>
    <property type="match status" value="1"/>
</dbReference>
<name>A0A1I8BF88_MELHA</name>
<dbReference type="GO" id="GO:0005524">
    <property type="term" value="F:ATP binding"/>
    <property type="evidence" value="ECO:0007669"/>
    <property type="project" value="UniProtKB-KW"/>
</dbReference>
<dbReference type="Gene3D" id="1.20.120.1080">
    <property type="match status" value="1"/>
</dbReference>
<dbReference type="GO" id="GO:0071006">
    <property type="term" value="C:U2-type catalytic step 1 spliceosome"/>
    <property type="evidence" value="ECO:0007669"/>
    <property type="project" value="UniProtKB-ARBA"/>
</dbReference>
<proteinExistence type="predicted"/>
<dbReference type="EC" id="3.6.4.13" evidence="2"/>
<dbReference type="InterPro" id="IPR001650">
    <property type="entry name" value="Helicase_C-like"/>
</dbReference>
<keyword evidence="3" id="KW-0507">mRNA processing</keyword>
<dbReference type="SMART" id="SM00847">
    <property type="entry name" value="HA2"/>
    <property type="match status" value="1"/>
</dbReference>
<dbReference type="FunFam" id="3.40.50.300:FF:000007">
    <property type="entry name" value="Pre-mRNA-splicing factor ATP-dependent RNA helicase"/>
    <property type="match status" value="1"/>
</dbReference>
<dbReference type="InterPro" id="IPR002464">
    <property type="entry name" value="DNA/RNA_helicase_DEAH_CS"/>
</dbReference>
<dbReference type="InterPro" id="IPR048333">
    <property type="entry name" value="HA2_WH"/>
</dbReference>
<dbReference type="GO" id="GO:0071013">
    <property type="term" value="C:catalytic step 2 spliceosome"/>
    <property type="evidence" value="ECO:0007669"/>
    <property type="project" value="TreeGrafter"/>
</dbReference>
<evidence type="ECO:0000259" key="13">
    <source>
        <dbReference type="PROSITE" id="PS51194"/>
    </source>
</evidence>
<dbReference type="InterPro" id="IPR027417">
    <property type="entry name" value="P-loop_NTPase"/>
</dbReference>
<evidence type="ECO:0000256" key="9">
    <source>
        <dbReference type="ARBA" id="ARBA00023242"/>
    </source>
</evidence>
<comment type="catalytic activity">
    <reaction evidence="10">
        <text>ATP + H2O = ADP + phosphate + H(+)</text>
        <dbReference type="Rhea" id="RHEA:13065"/>
        <dbReference type="ChEBI" id="CHEBI:15377"/>
        <dbReference type="ChEBI" id="CHEBI:15378"/>
        <dbReference type="ChEBI" id="CHEBI:30616"/>
        <dbReference type="ChEBI" id="CHEBI:43474"/>
        <dbReference type="ChEBI" id="CHEBI:456216"/>
        <dbReference type="EC" id="3.6.4.13"/>
    </reaction>
</comment>
<dbReference type="Gene3D" id="3.40.50.300">
    <property type="entry name" value="P-loop containing nucleotide triphosphate hydrolases"/>
    <property type="match status" value="2"/>
</dbReference>
<dbReference type="PROSITE" id="PS51192">
    <property type="entry name" value="HELICASE_ATP_BIND_1"/>
    <property type="match status" value="1"/>
</dbReference>
<dbReference type="AlphaFoldDB" id="A0A1I8BF88"/>
<keyword evidence="4" id="KW-0547">Nucleotide-binding</keyword>
<feature type="compositionally biased region" description="Basic and acidic residues" evidence="11">
    <location>
        <begin position="172"/>
        <end position="207"/>
    </location>
</feature>
<dbReference type="GO" id="GO:0003723">
    <property type="term" value="F:RNA binding"/>
    <property type="evidence" value="ECO:0007669"/>
    <property type="project" value="TreeGrafter"/>
</dbReference>
<dbReference type="PANTHER" id="PTHR18934">
    <property type="entry name" value="ATP-DEPENDENT RNA HELICASE"/>
    <property type="match status" value="1"/>
</dbReference>
<reference evidence="15" key="1">
    <citation type="submission" date="2016-11" db="UniProtKB">
        <authorList>
            <consortium name="WormBaseParasite"/>
        </authorList>
    </citation>
    <scope>IDENTIFICATION</scope>
</reference>
<accession>A0A1I8BF88</accession>
<dbReference type="Pfam" id="PF04408">
    <property type="entry name" value="WHD_HA2"/>
    <property type="match status" value="1"/>
</dbReference>
<dbReference type="CDD" id="cd18791">
    <property type="entry name" value="SF2_C_RHA"/>
    <property type="match status" value="1"/>
</dbReference>
<feature type="compositionally biased region" description="Acidic residues" evidence="11">
    <location>
        <begin position="132"/>
        <end position="141"/>
    </location>
</feature>
<dbReference type="GO" id="GO:0016787">
    <property type="term" value="F:hydrolase activity"/>
    <property type="evidence" value="ECO:0007669"/>
    <property type="project" value="UniProtKB-KW"/>
</dbReference>
<dbReference type="PANTHER" id="PTHR18934:SF83">
    <property type="entry name" value="PRE-MRNA-SPLICING FACTOR ATP-DEPENDENT RNA HELICASE DHX16"/>
    <property type="match status" value="1"/>
</dbReference>
<keyword evidence="5" id="KW-0378">Hydrolase</keyword>
<dbReference type="FunFam" id="1.20.120.1080:FF:000001">
    <property type="entry name" value="Pre-mRNA-splicing factor ATP-dependent RNA helicase"/>
    <property type="match status" value="1"/>
</dbReference>
<protein>
    <recommendedName>
        <fullName evidence="2">RNA helicase</fullName>
        <ecNumber evidence="2">3.6.4.13</ecNumber>
    </recommendedName>
</protein>
<keyword evidence="8" id="KW-0508">mRNA splicing</keyword>
<dbReference type="Pfam" id="PF21010">
    <property type="entry name" value="HA2_C"/>
    <property type="match status" value="1"/>
</dbReference>
<organism evidence="14 15">
    <name type="scientific">Meloidogyne hapla</name>
    <name type="common">Root-knot nematode worm</name>
    <dbReference type="NCBI Taxonomy" id="6305"/>
    <lineage>
        <taxon>Eukaryota</taxon>
        <taxon>Metazoa</taxon>
        <taxon>Ecdysozoa</taxon>
        <taxon>Nematoda</taxon>
        <taxon>Chromadorea</taxon>
        <taxon>Rhabditida</taxon>
        <taxon>Tylenchina</taxon>
        <taxon>Tylenchomorpha</taxon>
        <taxon>Tylenchoidea</taxon>
        <taxon>Meloidogynidae</taxon>
        <taxon>Meloidogyninae</taxon>
        <taxon>Meloidogyne</taxon>
    </lineage>
</organism>
<feature type="domain" description="Helicase ATP-binding" evidence="12">
    <location>
        <begin position="409"/>
        <end position="573"/>
    </location>
</feature>
<evidence type="ECO:0000256" key="1">
    <source>
        <dbReference type="ARBA" id="ARBA00004123"/>
    </source>
</evidence>
<evidence type="ECO:0000313" key="15">
    <source>
        <dbReference type="WBParaSite" id="MhA1_Contig223.frz3.gene10"/>
    </source>
</evidence>
<evidence type="ECO:0000256" key="7">
    <source>
        <dbReference type="ARBA" id="ARBA00022840"/>
    </source>
</evidence>
<dbReference type="PROSITE" id="PS00690">
    <property type="entry name" value="DEAH_ATP_HELICASE"/>
    <property type="match status" value="1"/>
</dbReference>
<dbReference type="InterPro" id="IPR014001">
    <property type="entry name" value="Helicase_ATP-bd"/>
</dbReference>
<feature type="compositionally biased region" description="Basic and acidic residues" evidence="11">
    <location>
        <begin position="150"/>
        <end position="162"/>
    </location>
</feature>
<evidence type="ECO:0000313" key="14">
    <source>
        <dbReference type="Proteomes" id="UP000095281"/>
    </source>
</evidence>
<dbReference type="SUPFAM" id="SSF52540">
    <property type="entry name" value="P-loop containing nucleoside triphosphate hydrolases"/>
    <property type="match status" value="1"/>
</dbReference>
<keyword evidence="9" id="KW-0539">Nucleus</keyword>
<keyword evidence="7" id="KW-0067">ATP-binding</keyword>
<dbReference type="Proteomes" id="UP000095281">
    <property type="component" value="Unplaced"/>
</dbReference>
<feature type="region of interest" description="Disordered" evidence="11">
    <location>
        <begin position="121"/>
        <end position="207"/>
    </location>
</feature>
<evidence type="ECO:0000259" key="12">
    <source>
        <dbReference type="PROSITE" id="PS51192"/>
    </source>
</evidence>
<evidence type="ECO:0000256" key="6">
    <source>
        <dbReference type="ARBA" id="ARBA00022806"/>
    </source>
</evidence>
<feature type="domain" description="Helicase C-terminal" evidence="13">
    <location>
        <begin position="591"/>
        <end position="772"/>
    </location>
</feature>
<dbReference type="GO" id="GO:0008380">
    <property type="term" value="P:RNA splicing"/>
    <property type="evidence" value="ECO:0007669"/>
    <property type="project" value="UniProtKB-KW"/>
</dbReference>
<dbReference type="GO" id="GO:0040022">
    <property type="term" value="P:feminization of hermaphroditic germ-line"/>
    <property type="evidence" value="ECO:0007669"/>
    <property type="project" value="UniProtKB-ARBA"/>
</dbReference>
<dbReference type="PROSITE" id="PS51194">
    <property type="entry name" value="HELICASE_CTER"/>
    <property type="match status" value="1"/>
</dbReference>
<dbReference type="WBParaSite" id="MhA1_Contig223.frz3.gene10">
    <property type="protein sequence ID" value="MhA1_Contig223.frz3.gene10"/>
    <property type="gene ID" value="MhA1_Contig223.frz3.gene10"/>
</dbReference>
<dbReference type="InterPro" id="IPR011545">
    <property type="entry name" value="DEAD/DEAH_box_helicase_dom"/>
</dbReference>
<dbReference type="InterPro" id="IPR007502">
    <property type="entry name" value="Helicase-assoc_dom"/>
</dbReference>
<dbReference type="InterPro" id="IPR011709">
    <property type="entry name" value="DEAD-box_helicase_OB_fold"/>
</dbReference>
<evidence type="ECO:0000256" key="3">
    <source>
        <dbReference type="ARBA" id="ARBA00022664"/>
    </source>
</evidence>